<dbReference type="Proteomes" id="UP001144612">
    <property type="component" value="Unassembled WGS sequence"/>
</dbReference>
<evidence type="ECO:0000256" key="5">
    <source>
        <dbReference type="ARBA" id="ARBA00022884"/>
    </source>
</evidence>
<dbReference type="InterPro" id="IPR003751">
    <property type="entry name" value="CsrA"/>
</dbReference>
<evidence type="ECO:0000256" key="4">
    <source>
        <dbReference type="ARBA" id="ARBA00022845"/>
    </source>
</evidence>
<dbReference type="SUPFAM" id="SSF117130">
    <property type="entry name" value="CsrA-like"/>
    <property type="match status" value="1"/>
</dbReference>
<dbReference type="EMBL" id="JAPQFJ010000001">
    <property type="protein sequence ID" value="MCY6957014.1"/>
    <property type="molecule type" value="Genomic_DNA"/>
</dbReference>
<organism evidence="6 7">
    <name type="scientific">Clostridium brassicae</name>
    <dbReference type="NCBI Taxonomy" id="2999072"/>
    <lineage>
        <taxon>Bacteria</taxon>
        <taxon>Bacillati</taxon>
        <taxon>Bacillota</taxon>
        <taxon>Clostridia</taxon>
        <taxon>Eubacteriales</taxon>
        <taxon>Clostridiaceae</taxon>
        <taxon>Clostridium</taxon>
    </lineage>
</organism>
<accession>A0ABT4D410</accession>
<keyword evidence="5" id="KW-0694">RNA-binding</keyword>
<dbReference type="RefSeq" id="WP_268059375.1">
    <property type="nucleotide sequence ID" value="NZ_JAPQFJ010000001.1"/>
</dbReference>
<dbReference type="InterPro" id="IPR036107">
    <property type="entry name" value="CsrA_sf"/>
</dbReference>
<comment type="caution">
    <text evidence="6">The sequence shown here is derived from an EMBL/GenBank/DDBJ whole genome shotgun (WGS) entry which is preliminary data.</text>
</comment>
<name>A0ABT4D410_9CLOT</name>
<protein>
    <submittedName>
        <fullName evidence="6">Carbon storage regulator</fullName>
    </submittedName>
</protein>
<gene>
    <name evidence="6" type="ORF">OW729_00090</name>
</gene>
<evidence type="ECO:0000313" key="6">
    <source>
        <dbReference type="EMBL" id="MCY6957014.1"/>
    </source>
</evidence>
<evidence type="ECO:0000313" key="7">
    <source>
        <dbReference type="Proteomes" id="UP001144612"/>
    </source>
</evidence>
<keyword evidence="4" id="KW-0810">Translation regulation</keyword>
<evidence type="ECO:0000256" key="1">
    <source>
        <dbReference type="ARBA" id="ARBA00022490"/>
    </source>
</evidence>
<keyword evidence="2" id="KW-0678">Repressor</keyword>
<dbReference type="Gene3D" id="2.60.40.4380">
    <property type="entry name" value="Translational regulator CsrA"/>
    <property type="match status" value="1"/>
</dbReference>
<reference evidence="6" key="1">
    <citation type="submission" date="2022-12" db="EMBL/GenBank/DDBJ databases">
        <title>Clostridium sp. nov., isolated from industrial wastewater.</title>
        <authorList>
            <person name="Jiayan W."/>
        </authorList>
    </citation>
    <scope>NUCLEOTIDE SEQUENCE</scope>
    <source>
        <strain evidence="6">ZC22-4</strain>
    </source>
</reference>
<proteinExistence type="predicted"/>
<evidence type="ECO:0000256" key="3">
    <source>
        <dbReference type="ARBA" id="ARBA00022795"/>
    </source>
</evidence>
<dbReference type="PANTHER" id="PTHR34984:SF1">
    <property type="entry name" value="CARBON STORAGE REGULATOR"/>
    <property type="match status" value="1"/>
</dbReference>
<evidence type="ECO:0000256" key="2">
    <source>
        <dbReference type="ARBA" id="ARBA00022491"/>
    </source>
</evidence>
<keyword evidence="3" id="KW-1005">Bacterial flagellum biogenesis</keyword>
<keyword evidence="7" id="KW-1185">Reference proteome</keyword>
<dbReference type="Pfam" id="PF02599">
    <property type="entry name" value="CsrA"/>
    <property type="match status" value="1"/>
</dbReference>
<dbReference type="PANTHER" id="PTHR34984">
    <property type="entry name" value="CARBON STORAGE REGULATOR"/>
    <property type="match status" value="1"/>
</dbReference>
<keyword evidence="1" id="KW-0963">Cytoplasm</keyword>
<sequence length="55" mass="6038">MLVLGIKTGETINIGENVKLTFVKVKENTIRVAIDAPRDVAILRDGAEDKNKQDS</sequence>